<reference evidence="8" key="1">
    <citation type="journal article" date="2019" name="Mol. Phylogenet. Evol.">
        <title>Morphological evolution and classification of the red algal order Ceramiales inferred using plastid phylogenomics.</title>
        <authorList>
            <person name="Diaz-Tapia P."/>
            <person name="Pasella M.M."/>
            <person name="Verbruggen H."/>
            <person name="Maggs C.A."/>
        </authorList>
    </citation>
    <scope>NUCLEOTIDE SEQUENCE</scope>
    <source>
        <strain evidence="8">PD2766_5</strain>
    </source>
</reference>
<keyword evidence="3" id="KW-0813">Transport</keyword>
<dbReference type="InterPro" id="IPR000711">
    <property type="entry name" value="ATPase_OSCP/dsu"/>
</dbReference>
<dbReference type="GO" id="GO:0016020">
    <property type="term" value="C:membrane"/>
    <property type="evidence" value="ECO:0007669"/>
    <property type="project" value="UniProtKB-SubCell"/>
</dbReference>
<dbReference type="PANTHER" id="PTHR11910">
    <property type="entry name" value="ATP SYNTHASE DELTA CHAIN"/>
    <property type="match status" value="1"/>
</dbReference>
<evidence type="ECO:0000313" key="8">
    <source>
        <dbReference type="EMBL" id="QCI08904.1"/>
    </source>
</evidence>
<dbReference type="HAMAP" id="MF_01416">
    <property type="entry name" value="ATP_synth_delta_bact"/>
    <property type="match status" value="1"/>
</dbReference>
<dbReference type="GO" id="GO:0046933">
    <property type="term" value="F:proton-transporting ATP synthase activity, rotational mechanism"/>
    <property type="evidence" value="ECO:0007669"/>
    <property type="project" value="InterPro"/>
</dbReference>
<keyword evidence="5" id="KW-0406">Ion transport</keyword>
<sequence length="184" mass="21014">MSNQSMMHKVSVPYAEALLELAQNSNSLQPITNDLLSVSDILSKSMDLKRYLFNPLVRVSAKKNLLQELLKDQISDKILNFLFVLLDRRRIFLINIIIEKYLELTYKVESTVLVYISSAIAFNEDQQQELVNKIKDMTSSQNVKLVMNIDPSLIGGFTMKIGSKIIDVSLLGRLQQMSLYLNKL</sequence>
<dbReference type="Pfam" id="PF00213">
    <property type="entry name" value="OSCP"/>
    <property type="match status" value="1"/>
</dbReference>
<gene>
    <name evidence="8" type="primary">atpD</name>
</gene>
<proteinExistence type="inferred from homology"/>
<name>A0A4D6WYT7_9FLOR</name>
<dbReference type="InterPro" id="IPR020781">
    <property type="entry name" value="ATPase_OSCP/d_CS"/>
</dbReference>
<dbReference type="InterPro" id="IPR026015">
    <property type="entry name" value="ATP_synth_OSCP/delta_N_sf"/>
</dbReference>
<protein>
    <submittedName>
        <fullName evidence="8">ATP synthase CF1 subunit delta</fullName>
    </submittedName>
</protein>
<evidence type="ECO:0000256" key="4">
    <source>
        <dbReference type="ARBA" id="ARBA00022781"/>
    </source>
</evidence>
<organism evidence="8">
    <name type="scientific">Wrangelia sp</name>
    <dbReference type="NCBI Taxonomy" id="2575620"/>
    <lineage>
        <taxon>Eukaryota</taxon>
        <taxon>Rhodophyta</taxon>
        <taxon>Florideophyceae</taxon>
        <taxon>Rhodymeniophycidae</taxon>
        <taxon>Ceramiales</taxon>
        <taxon>Ceramiaceae</taxon>
        <taxon>Wrangelia</taxon>
    </lineage>
</organism>
<dbReference type="SUPFAM" id="SSF47928">
    <property type="entry name" value="N-terminal domain of the delta subunit of the F1F0-ATP synthase"/>
    <property type="match status" value="1"/>
</dbReference>
<keyword evidence="4" id="KW-0375">Hydrogen ion transport</keyword>
<comment type="similarity">
    <text evidence="2">Belongs to the ATPase delta chain family.</text>
</comment>
<evidence type="ECO:0000256" key="3">
    <source>
        <dbReference type="ARBA" id="ARBA00022448"/>
    </source>
</evidence>
<evidence type="ECO:0000256" key="6">
    <source>
        <dbReference type="ARBA" id="ARBA00023136"/>
    </source>
</evidence>
<dbReference type="EMBL" id="MK814741">
    <property type="protein sequence ID" value="QCI08904.1"/>
    <property type="molecule type" value="Genomic_DNA"/>
</dbReference>
<keyword evidence="8" id="KW-0934">Plastid</keyword>
<accession>A0A4D6WYT7</accession>
<dbReference type="NCBIfam" id="TIGR01145">
    <property type="entry name" value="ATP_synt_delta"/>
    <property type="match status" value="1"/>
</dbReference>
<geneLocation type="plastid" evidence="8"/>
<keyword evidence="6" id="KW-0472">Membrane</keyword>
<evidence type="ECO:0000256" key="5">
    <source>
        <dbReference type="ARBA" id="ARBA00023065"/>
    </source>
</evidence>
<evidence type="ECO:0000256" key="1">
    <source>
        <dbReference type="ARBA" id="ARBA00004370"/>
    </source>
</evidence>
<evidence type="ECO:0000256" key="7">
    <source>
        <dbReference type="ARBA" id="ARBA00023310"/>
    </source>
</evidence>
<keyword evidence="7" id="KW-0066">ATP synthesis</keyword>
<evidence type="ECO:0000256" key="2">
    <source>
        <dbReference type="ARBA" id="ARBA00007046"/>
    </source>
</evidence>
<dbReference type="AlphaFoldDB" id="A0A4D6WYT7"/>
<dbReference type="PROSITE" id="PS00389">
    <property type="entry name" value="ATPASE_DELTA"/>
    <property type="match status" value="1"/>
</dbReference>
<dbReference type="PRINTS" id="PR00125">
    <property type="entry name" value="ATPASEDELTA"/>
</dbReference>
<comment type="subcellular location">
    <subcellularLocation>
        <location evidence="1">Membrane</location>
    </subcellularLocation>
</comment>
<reference evidence="8" key="2">
    <citation type="submission" date="2019-04" db="EMBL/GenBank/DDBJ databases">
        <authorList>
            <person name="Pasella M."/>
        </authorList>
    </citation>
    <scope>NUCLEOTIDE SEQUENCE</scope>
    <source>
        <strain evidence="8">PD2766_5</strain>
    </source>
</reference>
<dbReference type="Gene3D" id="1.10.520.20">
    <property type="entry name" value="N-terminal domain of the delta subunit of the F1F0-ATP synthase"/>
    <property type="match status" value="1"/>
</dbReference>